<dbReference type="OrthoDB" id="260519at2759"/>
<dbReference type="GO" id="GO:0016020">
    <property type="term" value="C:membrane"/>
    <property type="evidence" value="ECO:0007669"/>
    <property type="project" value="TreeGrafter"/>
</dbReference>
<evidence type="ECO:0000256" key="4">
    <source>
        <dbReference type="ARBA" id="ARBA00038168"/>
    </source>
</evidence>
<dbReference type="InterPro" id="IPR001199">
    <property type="entry name" value="Cyt_B5-like_heme/steroid-bd"/>
</dbReference>
<proteinExistence type="inferred from homology"/>
<evidence type="ECO:0000313" key="7">
    <source>
        <dbReference type="EMBL" id="PRW58439.1"/>
    </source>
</evidence>
<dbReference type="Gene3D" id="3.10.120.10">
    <property type="entry name" value="Cytochrome b5-like heme/steroid binding domain"/>
    <property type="match status" value="1"/>
</dbReference>
<keyword evidence="2" id="KW-0479">Metal-binding</keyword>
<dbReference type="GO" id="GO:0020037">
    <property type="term" value="F:heme binding"/>
    <property type="evidence" value="ECO:0007669"/>
    <property type="project" value="TreeGrafter"/>
</dbReference>
<evidence type="ECO:0000256" key="1">
    <source>
        <dbReference type="ARBA" id="ARBA00022617"/>
    </source>
</evidence>
<keyword evidence="3" id="KW-0408">Iron</keyword>
<evidence type="ECO:0000259" key="6">
    <source>
        <dbReference type="PROSITE" id="PS50255"/>
    </source>
</evidence>
<dbReference type="GO" id="GO:0046872">
    <property type="term" value="F:metal ion binding"/>
    <property type="evidence" value="ECO:0007669"/>
    <property type="project" value="UniProtKB-KW"/>
</dbReference>
<dbReference type="AlphaFoldDB" id="A0A2P6TWJ1"/>
<comment type="similarity">
    <text evidence="4">Belongs to the cytochrome b5 family.</text>
</comment>
<feature type="domain" description="Cytochrome b5 heme-binding" evidence="6">
    <location>
        <begin position="29"/>
        <end position="112"/>
    </location>
</feature>
<reference evidence="7 8" key="1">
    <citation type="journal article" date="2018" name="Plant J.">
        <title>Genome sequences of Chlorella sorokiniana UTEX 1602 and Micractinium conductrix SAG 241.80: implications to maltose excretion by a green alga.</title>
        <authorList>
            <person name="Arriola M.B."/>
            <person name="Velmurugan N."/>
            <person name="Zhang Y."/>
            <person name="Plunkett M.H."/>
            <person name="Hondzo H."/>
            <person name="Barney B.M."/>
        </authorList>
    </citation>
    <scope>NUCLEOTIDE SEQUENCE [LARGE SCALE GENOMIC DNA]</scope>
    <source>
        <strain evidence="8">UTEX 1602</strain>
    </source>
</reference>
<comment type="caution">
    <text evidence="7">The sequence shown here is derived from an EMBL/GenBank/DDBJ whole genome shotgun (WGS) entry which is preliminary data.</text>
</comment>
<accession>A0A2P6TWJ1</accession>
<evidence type="ECO:0000313" key="8">
    <source>
        <dbReference type="Proteomes" id="UP000239899"/>
    </source>
</evidence>
<dbReference type="STRING" id="3076.A0A2P6TWJ1"/>
<dbReference type="Pfam" id="PF00173">
    <property type="entry name" value="Cyt-b5"/>
    <property type="match status" value="1"/>
</dbReference>
<dbReference type="SMART" id="SM01117">
    <property type="entry name" value="Cyt-b5"/>
    <property type="match status" value="1"/>
</dbReference>
<dbReference type="EMBL" id="LHPG02000005">
    <property type="protein sequence ID" value="PRW58439.1"/>
    <property type="molecule type" value="Genomic_DNA"/>
</dbReference>
<feature type="region of interest" description="Disordered" evidence="5">
    <location>
        <begin position="118"/>
        <end position="137"/>
    </location>
</feature>
<dbReference type="InterPro" id="IPR050668">
    <property type="entry name" value="Cytochrome_b5"/>
</dbReference>
<dbReference type="SUPFAM" id="SSF55856">
    <property type="entry name" value="Cytochrome b5-like heme/steroid binding domain"/>
    <property type="match status" value="1"/>
</dbReference>
<organism evidence="7 8">
    <name type="scientific">Chlorella sorokiniana</name>
    <name type="common">Freshwater green alga</name>
    <dbReference type="NCBI Taxonomy" id="3076"/>
    <lineage>
        <taxon>Eukaryota</taxon>
        <taxon>Viridiplantae</taxon>
        <taxon>Chlorophyta</taxon>
        <taxon>core chlorophytes</taxon>
        <taxon>Trebouxiophyceae</taxon>
        <taxon>Chlorellales</taxon>
        <taxon>Chlorellaceae</taxon>
        <taxon>Chlorella clade</taxon>
        <taxon>Chlorella</taxon>
    </lineage>
</organism>
<keyword evidence="1" id="KW-0349">Heme</keyword>
<protein>
    <submittedName>
        <fullName evidence="7">Cytochrome b5</fullName>
    </submittedName>
</protein>
<evidence type="ECO:0000256" key="5">
    <source>
        <dbReference type="SAM" id="MobiDB-lite"/>
    </source>
</evidence>
<dbReference type="PROSITE" id="PS50255">
    <property type="entry name" value="CYTOCHROME_B5_2"/>
    <property type="match status" value="1"/>
</dbReference>
<dbReference type="PANTHER" id="PTHR19359">
    <property type="entry name" value="CYTOCHROME B5"/>
    <property type="match status" value="1"/>
</dbReference>
<evidence type="ECO:0000256" key="2">
    <source>
        <dbReference type="ARBA" id="ARBA00022723"/>
    </source>
</evidence>
<dbReference type="PANTHER" id="PTHR19359:SF25">
    <property type="entry name" value="CYTOCHROME B5 HEME-BINDING DOMAIN-CONTAINING PROTEIN"/>
    <property type="match status" value="1"/>
</dbReference>
<keyword evidence="8" id="KW-1185">Reference proteome</keyword>
<dbReference type="Proteomes" id="UP000239899">
    <property type="component" value="Unassembled WGS sequence"/>
</dbReference>
<gene>
    <name evidence="7" type="ORF">C2E21_3279</name>
</gene>
<evidence type="ECO:0000256" key="3">
    <source>
        <dbReference type="ARBA" id="ARBA00023004"/>
    </source>
</evidence>
<name>A0A2P6TWJ1_CHLSO</name>
<sequence length="137" mass="14563">MALEAAPQADRVCRLAQLLEARLQRAGRLGRYTLAEVAQHCTPHDGWIVVDSRVYDITPHVVQHPGWTSGCGTSQLLAILRTLGTDCSEEVRAVHSTRALLQLQPFLIGVLVVEGEGQDGGGSSSSSEAAACQGDSD</sequence>
<dbReference type="InterPro" id="IPR036400">
    <property type="entry name" value="Cyt_B5-like_heme/steroid_sf"/>
</dbReference>